<keyword evidence="6" id="KW-0336">GPI-anchor</keyword>
<dbReference type="InterPro" id="IPR049883">
    <property type="entry name" value="NOTCH1_EGF-like"/>
</dbReference>
<dbReference type="InterPro" id="IPR048290">
    <property type="entry name" value="ZP_chr"/>
</dbReference>
<feature type="domain" description="ZP" evidence="15">
    <location>
        <begin position="309"/>
        <end position="565"/>
    </location>
</feature>
<evidence type="ECO:0000256" key="7">
    <source>
        <dbReference type="ARBA" id="ARBA00022729"/>
    </source>
</evidence>
<dbReference type="SMART" id="SM00179">
    <property type="entry name" value="EGF_CA"/>
    <property type="match status" value="3"/>
</dbReference>
<evidence type="ECO:0000256" key="12">
    <source>
        <dbReference type="ARBA" id="ARBA00023288"/>
    </source>
</evidence>
<name>A0A8T2IRM1_9PIPI</name>
<gene>
    <name evidence="16" type="ORF">GDO86_017420</name>
</gene>
<keyword evidence="8" id="KW-0677">Repeat</keyword>
<feature type="domain" description="EGF-like" evidence="14">
    <location>
        <begin position="37"/>
        <end position="78"/>
    </location>
</feature>
<evidence type="ECO:0008006" key="18">
    <source>
        <dbReference type="Google" id="ProtNLM"/>
    </source>
</evidence>
<dbReference type="PANTHER" id="PTHR14002:SF57">
    <property type="entry name" value="UROMODULIN"/>
    <property type="match status" value="1"/>
</dbReference>
<keyword evidence="17" id="KW-1185">Reference proteome</keyword>
<dbReference type="InterPro" id="IPR057774">
    <property type="entry name" value="D8C_UMOD/GP2/OIT3-like"/>
</dbReference>
<comment type="caution">
    <text evidence="16">The sequence shown here is derived from an EMBL/GenBank/DDBJ whole genome shotgun (WGS) entry which is preliminary data.</text>
</comment>
<protein>
    <recommendedName>
        <fullName evidence="18">Uromodulin</fullName>
    </recommendedName>
</protein>
<dbReference type="PROSITE" id="PS51034">
    <property type="entry name" value="ZP_2"/>
    <property type="match status" value="1"/>
</dbReference>
<evidence type="ECO:0000256" key="6">
    <source>
        <dbReference type="ARBA" id="ARBA00022622"/>
    </source>
</evidence>
<dbReference type="PROSITE" id="PS00010">
    <property type="entry name" value="ASX_HYDROXYL"/>
    <property type="match status" value="2"/>
</dbReference>
<dbReference type="PRINTS" id="PR00023">
    <property type="entry name" value="ZPELLUCIDA"/>
</dbReference>
<feature type="non-terminal residue" evidence="16">
    <location>
        <position position="580"/>
    </location>
</feature>
<dbReference type="PROSITE" id="PS01186">
    <property type="entry name" value="EGF_2"/>
    <property type="match status" value="1"/>
</dbReference>
<evidence type="ECO:0000256" key="13">
    <source>
        <dbReference type="PROSITE-ProRule" id="PRU00076"/>
    </source>
</evidence>
<dbReference type="PANTHER" id="PTHR14002">
    <property type="entry name" value="ENDOGLIN/TGF-BETA RECEPTOR TYPE III"/>
    <property type="match status" value="1"/>
</dbReference>
<dbReference type="InterPro" id="IPR018097">
    <property type="entry name" value="EGF_Ca-bd_CS"/>
</dbReference>
<dbReference type="InterPro" id="IPR042235">
    <property type="entry name" value="ZP-C_dom"/>
</dbReference>
<keyword evidence="3" id="KW-1003">Cell membrane</keyword>
<dbReference type="FunFam" id="2.10.25.10:FF:000038">
    <property type="entry name" value="Fibrillin 2"/>
    <property type="match status" value="2"/>
</dbReference>
<dbReference type="PROSITE" id="PS01187">
    <property type="entry name" value="EGF_CA"/>
    <property type="match status" value="1"/>
</dbReference>
<evidence type="ECO:0000256" key="10">
    <source>
        <dbReference type="ARBA" id="ARBA00023157"/>
    </source>
</evidence>
<evidence type="ECO:0000313" key="17">
    <source>
        <dbReference type="Proteomes" id="UP000812440"/>
    </source>
</evidence>
<feature type="domain" description="EGF-like" evidence="14">
    <location>
        <begin position="79"/>
        <end position="120"/>
    </location>
</feature>
<keyword evidence="12" id="KW-0449">Lipoprotein</keyword>
<evidence type="ECO:0000256" key="5">
    <source>
        <dbReference type="ARBA" id="ARBA00022536"/>
    </source>
</evidence>
<feature type="non-terminal residue" evidence="16">
    <location>
        <position position="1"/>
    </location>
</feature>
<evidence type="ECO:0000256" key="1">
    <source>
        <dbReference type="ARBA" id="ARBA00004609"/>
    </source>
</evidence>
<dbReference type="SMART" id="SM00181">
    <property type="entry name" value="EGF"/>
    <property type="match status" value="4"/>
</dbReference>
<keyword evidence="10" id="KW-1015">Disulfide bond</keyword>
<comment type="caution">
    <text evidence="13">Lacks conserved residue(s) required for the propagation of feature annotation.</text>
</comment>
<proteinExistence type="predicted"/>
<dbReference type="InterPro" id="IPR009030">
    <property type="entry name" value="Growth_fac_rcpt_cys_sf"/>
</dbReference>
<dbReference type="FunFam" id="2.60.40.4100:FF:000001">
    <property type="entry name" value="alpha-tectorin isoform X1"/>
    <property type="match status" value="1"/>
</dbReference>
<comment type="subcellular location">
    <subcellularLocation>
        <location evidence="1">Cell membrane</location>
        <topology evidence="1">Lipid-anchor</topology>
        <topology evidence="1">GPI-anchor</topology>
    </subcellularLocation>
    <subcellularLocation>
        <location evidence="2">Secreted</location>
    </subcellularLocation>
</comment>
<dbReference type="InterPro" id="IPR055355">
    <property type="entry name" value="ZP-C"/>
</dbReference>
<dbReference type="EMBL" id="JAACNH010000009">
    <property type="protein sequence ID" value="KAG8433121.1"/>
    <property type="molecule type" value="Genomic_DNA"/>
</dbReference>
<dbReference type="AlphaFoldDB" id="A0A8T2IRM1"/>
<dbReference type="Pfam" id="PF00100">
    <property type="entry name" value="Zona_pellucida"/>
    <property type="match status" value="1"/>
</dbReference>
<dbReference type="Proteomes" id="UP000812440">
    <property type="component" value="Chromosome 9"/>
</dbReference>
<keyword evidence="7" id="KW-0732">Signal</keyword>
<accession>A0A8T2IRM1</accession>
<evidence type="ECO:0000256" key="11">
    <source>
        <dbReference type="ARBA" id="ARBA00023180"/>
    </source>
</evidence>
<dbReference type="Pfam" id="PF23283">
    <property type="entry name" value="D8C_UMOD"/>
    <property type="match status" value="1"/>
</dbReference>
<sequence>TVRCSDCHSNATCDINLDRLECSCKDGFIGDGFSCSDIDECAYSWSHNCSLGVCVNTFGSYYCKCPIGYTNGPGNTCVDIDECSNPDINKCHPLATCTNYIGSYSCHCPPGVSGNGFICDIDHCSRHVCGIGMECIPTSSSYSCSDPCSNHTVLNEPWRSSFGVTSLDIKCDTDKFGWYRFIGNGGIRMPDSCVPENRCSTHAPMWLNGAHPLPADGIVNRTACAHWSGSCCHWSASIQVKYCPGGYHVYKFNRTPACSLAYCTDPSSLNDACTCTDTEECRFVDGSYGCYCKDGGDITALKDLTPSVTCGVQYMKTSFRKCQLKALEITVKDLILKDSSCFTIQDDNTTNTYSVVSTLKSGVCGMKLLTNKTHVTYVSSFSFLILNGIIIRDQLTTTSICFYPRDMRVSIDTALRPVVSTTNITTSGTGKFSARMAVFNDSTYYFPYEGSEVVLLTRTVLYVGILLDAPEPAQYAVVMTNCYATPSRSPDDVMKYYIIQNSCPNKQDGTINVIENGLSTTARFSLELFKFIGDRDLVYLHCQIYLCDIKTTVCTPSCSGSRSIRLGEDASMMSLGPFKR</sequence>
<dbReference type="InterPro" id="IPR001881">
    <property type="entry name" value="EGF-like_Ca-bd_dom"/>
</dbReference>
<dbReference type="SMART" id="SM00241">
    <property type="entry name" value="ZP"/>
    <property type="match status" value="1"/>
</dbReference>
<dbReference type="GO" id="GO:0005509">
    <property type="term" value="F:calcium ion binding"/>
    <property type="evidence" value="ECO:0007669"/>
    <property type="project" value="InterPro"/>
</dbReference>
<dbReference type="GO" id="GO:0005886">
    <property type="term" value="C:plasma membrane"/>
    <property type="evidence" value="ECO:0007669"/>
    <property type="project" value="UniProtKB-SubCell"/>
</dbReference>
<dbReference type="Pfam" id="PF12947">
    <property type="entry name" value="EGF_3"/>
    <property type="match status" value="1"/>
</dbReference>
<keyword evidence="5 13" id="KW-0245">EGF-like domain</keyword>
<evidence type="ECO:0000256" key="2">
    <source>
        <dbReference type="ARBA" id="ARBA00004613"/>
    </source>
</evidence>
<dbReference type="InterPro" id="IPR001507">
    <property type="entry name" value="ZP_dom"/>
</dbReference>
<evidence type="ECO:0000259" key="15">
    <source>
        <dbReference type="PROSITE" id="PS51034"/>
    </source>
</evidence>
<evidence type="ECO:0000259" key="14">
    <source>
        <dbReference type="PROSITE" id="PS50026"/>
    </source>
</evidence>
<evidence type="ECO:0000256" key="4">
    <source>
        <dbReference type="ARBA" id="ARBA00022525"/>
    </source>
</evidence>
<dbReference type="InterPro" id="IPR024731">
    <property type="entry name" value="NELL2-like_EGF"/>
</dbReference>
<keyword evidence="9" id="KW-0472">Membrane</keyword>
<organism evidence="16 17">
    <name type="scientific">Hymenochirus boettgeri</name>
    <name type="common">Congo dwarf clawed frog</name>
    <dbReference type="NCBI Taxonomy" id="247094"/>
    <lineage>
        <taxon>Eukaryota</taxon>
        <taxon>Metazoa</taxon>
        <taxon>Chordata</taxon>
        <taxon>Craniata</taxon>
        <taxon>Vertebrata</taxon>
        <taxon>Euteleostomi</taxon>
        <taxon>Amphibia</taxon>
        <taxon>Batrachia</taxon>
        <taxon>Anura</taxon>
        <taxon>Pipoidea</taxon>
        <taxon>Pipidae</taxon>
        <taxon>Pipinae</taxon>
        <taxon>Hymenochirus</taxon>
    </lineage>
</organism>
<dbReference type="PROSITE" id="PS50026">
    <property type="entry name" value="EGF_3"/>
    <property type="match status" value="2"/>
</dbReference>
<dbReference type="GO" id="GO:0098552">
    <property type="term" value="C:side of membrane"/>
    <property type="evidence" value="ECO:0007669"/>
    <property type="project" value="UniProtKB-KW"/>
</dbReference>
<dbReference type="OrthoDB" id="2015116at2759"/>
<keyword evidence="11" id="KW-0325">Glycoprotein</keyword>
<evidence type="ECO:0000256" key="3">
    <source>
        <dbReference type="ARBA" id="ARBA00022475"/>
    </source>
</evidence>
<dbReference type="Pfam" id="PF07645">
    <property type="entry name" value="EGF_CA"/>
    <property type="match status" value="2"/>
</dbReference>
<evidence type="ECO:0000313" key="16">
    <source>
        <dbReference type="EMBL" id="KAG8433121.1"/>
    </source>
</evidence>
<dbReference type="InterPro" id="IPR000152">
    <property type="entry name" value="EGF-type_Asp/Asn_hydroxyl_site"/>
</dbReference>
<reference evidence="16" key="1">
    <citation type="thesis" date="2020" institute="ProQuest LLC" country="789 East Eisenhower Parkway, Ann Arbor, MI, USA">
        <title>Comparative Genomics and Chromosome Evolution.</title>
        <authorList>
            <person name="Mudd A.B."/>
        </authorList>
    </citation>
    <scope>NUCLEOTIDE SEQUENCE</scope>
    <source>
        <strain evidence="16">Female2</strain>
        <tissue evidence="16">Blood</tissue>
    </source>
</reference>
<dbReference type="InterPro" id="IPR000742">
    <property type="entry name" value="EGF"/>
</dbReference>
<dbReference type="CDD" id="cd00054">
    <property type="entry name" value="EGF_CA"/>
    <property type="match status" value="2"/>
</dbReference>
<dbReference type="SUPFAM" id="SSF57184">
    <property type="entry name" value="Growth factor receptor domain"/>
    <property type="match status" value="1"/>
</dbReference>
<dbReference type="Gene3D" id="2.60.40.4100">
    <property type="entry name" value="Zona pellucida, ZP-C domain"/>
    <property type="match status" value="1"/>
</dbReference>
<dbReference type="GO" id="GO:0005576">
    <property type="term" value="C:extracellular region"/>
    <property type="evidence" value="ECO:0007669"/>
    <property type="project" value="UniProtKB-SubCell"/>
</dbReference>
<keyword evidence="4" id="KW-0964">Secreted</keyword>
<evidence type="ECO:0000256" key="8">
    <source>
        <dbReference type="ARBA" id="ARBA00022737"/>
    </source>
</evidence>
<evidence type="ECO:0000256" key="9">
    <source>
        <dbReference type="ARBA" id="ARBA00023136"/>
    </source>
</evidence>
<dbReference type="Gene3D" id="2.10.25.10">
    <property type="entry name" value="Laminin"/>
    <property type="match status" value="3"/>
</dbReference>